<feature type="domain" description="MGS-like" evidence="3">
    <location>
        <begin position="1"/>
        <end position="137"/>
    </location>
</feature>
<dbReference type="Pfam" id="PF02142">
    <property type="entry name" value="MGS"/>
    <property type="match status" value="1"/>
</dbReference>
<dbReference type="SMART" id="SM00851">
    <property type="entry name" value="MGS"/>
    <property type="match status" value="1"/>
</dbReference>
<dbReference type="GO" id="GO:0008929">
    <property type="term" value="F:methylglyoxal synthase activity"/>
    <property type="evidence" value="ECO:0007669"/>
    <property type="project" value="UniProtKB-UniRule"/>
</dbReference>
<name>A0A371IU79_9FIRM</name>
<dbReference type="CDD" id="cd01422">
    <property type="entry name" value="MGS"/>
    <property type="match status" value="1"/>
</dbReference>
<feature type="binding site" evidence="1">
    <location>
        <begin position="34"/>
        <end position="37"/>
    </location>
    <ligand>
        <name>substrate</name>
    </ligand>
</feature>
<organism evidence="4 5">
    <name type="scientific">Romboutsia maritimum</name>
    <dbReference type="NCBI Taxonomy" id="2020948"/>
    <lineage>
        <taxon>Bacteria</taxon>
        <taxon>Bacillati</taxon>
        <taxon>Bacillota</taxon>
        <taxon>Clostridia</taxon>
        <taxon>Peptostreptococcales</taxon>
        <taxon>Peptostreptococcaceae</taxon>
        <taxon>Romboutsia</taxon>
    </lineage>
</organism>
<reference evidence="4 5" key="1">
    <citation type="journal article" date="2017" name="Genome Announc.">
        <title>Draft Genome Sequence of Romboutsia maritimum sp. nov. Strain CCRI-22766(T), Isolated from Coastal Estuarine Mud.</title>
        <authorList>
            <person name="Maheux A.F."/>
            <person name="Boudreau D.K."/>
            <person name="Berube E."/>
            <person name="Boissinot M."/>
            <person name="Raymond F."/>
            <person name="Brodeur S."/>
            <person name="Corbeil J."/>
            <person name="Brightwell G."/>
            <person name="Broda D."/>
            <person name="Omar R.F."/>
            <person name="Bergeron M.G."/>
        </authorList>
    </citation>
    <scope>NUCLEOTIDE SEQUENCE [LARGE SCALE GENOMIC DNA]</scope>
    <source>
        <strain evidence="4 5">CCRI-22766</strain>
    </source>
</reference>
<keyword evidence="5" id="KW-1185">Reference proteome</keyword>
<dbReference type="PROSITE" id="PS51855">
    <property type="entry name" value="MGS"/>
    <property type="match status" value="1"/>
</dbReference>
<dbReference type="PANTHER" id="PTHR30492:SF0">
    <property type="entry name" value="METHYLGLYOXAL SYNTHASE"/>
    <property type="match status" value="1"/>
</dbReference>
<dbReference type="PROSITE" id="PS01335">
    <property type="entry name" value="METHYLGLYOXAL_SYNTH"/>
    <property type="match status" value="1"/>
</dbReference>
<proteinExistence type="inferred from homology"/>
<dbReference type="SUPFAM" id="SSF52335">
    <property type="entry name" value="Methylglyoxal synthase-like"/>
    <property type="match status" value="1"/>
</dbReference>
<feature type="binding site" evidence="1">
    <location>
        <position position="87"/>
    </location>
    <ligand>
        <name>substrate</name>
    </ligand>
</feature>
<dbReference type="NCBIfam" id="NF003559">
    <property type="entry name" value="PRK05234.1"/>
    <property type="match status" value="1"/>
</dbReference>
<comment type="caution">
    <text evidence="4">The sequence shown here is derived from an EMBL/GenBank/DDBJ whole genome shotgun (WGS) entry which is preliminary data.</text>
</comment>
<dbReference type="InterPro" id="IPR018148">
    <property type="entry name" value="Methylglyoxal_synth_AS"/>
</dbReference>
<comment type="catalytic activity">
    <reaction evidence="1">
        <text>dihydroxyacetone phosphate = methylglyoxal + phosphate</text>
        <dbReference type="Rhea" id="RHEA:17937"/>
        <dbReference type="ChEBI" id="CHEBI:17158"/>
        <dbReference type="ChEBI" id="CHEBI:43474"/>
        <dbReference type="ChEBI" id="CHEBI:57642"/>
        <dbReference type="EC" id="4.2.3.3"/>
    </reaction>
</comment>
<dbReference type="AlphaFoldDB" id="A0A371IU79"/>
<keyword evidence="1 4" id="KW-0456">Lyase</keyword>
<dbReference type="NCBIfam" id="TIGR00160">
    <property type="entry name" value="MGSA"/>
    <property type="match status" value="1"/>
</dbReference>
<dbReference type="InterPro" id="IPR036914">
    <property type="entry name" value="MGS-like_dom_sf"/>
</dbReference>
<evidence type="ECO:0000313" key="4">
    <source>
        <dbReference type="EMBL" id="RDY24036.1"/>
    </source>
</evidence>
<sequence length="137" mass="15339">MNVALVAHDEMKDTIVGFCIGYESILSRYKLYATGTTAKRIMDETKLKINRLASGPLGGDQQIGSLLVTQDIDLVIFLRDPLTSQAHEPDIQALIRLCDVYHVPIATNLASAEIFIKALDRGELAWREVRKTKIQRN</sequence>
<evidence type="ECO:0000259" key="3">
    <source>
        <dbReference type="PROSITE" id="PS51855"/>
    </source>
</evidence>
<feature type="binding site" evidence="1">
    <location>
        <begin position="54"/>
        <end position="55"/>
    </location>
    <ligand>
        <name>substrate</name>
    </ligand>
</feature>
<dbReference type="InterPro" id="IPR004363">
    <property type="entry name" value="Methylgl_synth"/>
</dbReference>
<dbReference type="RefSeq" id="WP_095405702.1">
    <property type="nucleotide sequence ID" value="NZ_NOJZ02000006.1"/>
</dbReference>
<dbReference type="InterPro" id="IPR011607">
    <property type="entry name" value="MGS-like_dom"/>
</dbReference>
<dbReference type="PANTHER" id="PTHR30492">
    <property type="entry name" value="METHYLGLYOXAL SYNTHASE"/>
    <property type="match status" value="1"/>
</dbReference>
<dbReference type="Proteomes" id="UP000243494">
    <property type="component" value="Unassembled WGS sequence"/>
</dbReference>
<feature type="binding site" evidence="1">
    <location>
        <position position="8"/>
    </location>
    <ligand>
        <name>substrate</name>
    </ligand>
</feature>
<comment type="function">
    <text evidence="1">Catalyzes the formation of methylglyoxal from dihydroxyacetone phosphate.</text>
</comment>
<dbReference type="OrthoDB" id="9787147at2"/>
<dbReference type="Gene3D" id="3.40.50.1380">
    <property type="entry name" value="Methylglyoxal synthase-like domain"/>
    <property type="match status" value="1"/>
</dbReference>
<feature type="active site" description="Proton donor/acceptor" evidence="1 2">
    <location>
        <position position="60"/>
    </location>
</feature>
<comment type="similarity">
    <text evidence="1">Belongs to the methylglyoxal synthase family.</text>
</comment>
<accession>A0A371IU79</accession>
<dbReference type="PIRSF" id="PIRSF006614">
    <property type="entry name" value="Methylglyox_syn"/>
    <property type="match status" value="1"/>
</dbReference>
<dbReference type="EC" id="4.2.3.3" evidence="1"/>
<protein>
    <recommendedName>
        <fullName evidence="1">Methylglyoxal synthase</fullName>
        <shortName evidence="1">MGS</shortName>
        <ecNumber evidence="1">4.2.3.3</ecNumber>
    </recommendedName>
</protein>
<dbReference type="HAMAP" id="MF_00549">
    <property type="entry name" value="Methylglyoxal_synth"/>
    <property type="match status" value="1"/>
</dbReference>
<feature type="binding site" evidence="1">
    <location>
        <position position="12"/>
    </location>
    <ligand>
        <name>substrate</name>
    </ligand>
</feature>
<evidence type="ECO:0000256" key="2">
    <source>
        <dbReference type="PIRSR" id="PIRSR006614-1"/>
    </source>
</evidence>
<dbReference type="EMBL" id="NOJZ02000006">
    <property type="protein sequence ID" value="RDY24036.1"/>
    <property type="molecule type" value="Genomic_DNA"/>
</dbReference>
<dbReference type="GO" id="GO:0019242">
    <property type="term" value="P:methylglyoxal biosynthetic process"/>
    <property type="evidence" value="ECO:0007669"/>
    <property type="project" value="UniProtKB-UniRule"/>
</dbReference>
<evidence type="ECO:0000256" key="1">
    <source>
        <dbReference type="HAMAP-Rule" id="MF_00549"/>
    </source>
</evidence>
<evidence type="ECO:0000313" key="5">
    <source>
        <dbReference type="Proteomes" id="UP000243494"/>
    </source>
</evidence>
<dbReference type="GO" id="GO:0005829">
    <property type="term" value="C:cytosol"/>
    <property type="evidence" value="ECO:0007669"/>
    <property type="project" value="TreeGrafter"/>
</dbReference>
<gene>
    <name evidence="1" type="primary">mgsA</name>
    <name evidence="4" type="ORF">CHF27_005485</name>
</gene>